<dbReference type="GO" id="GO:0043139">
    <property type="term" value="F:5'-3' DNA helicase activity"/>
    <property type="evidence" value="ECO:0007669"/>
    <property type="project" value="UniProtKB-EC"/>
</dbReference>
<keyword evidence="1" id="KW-0234">DNA repair</keyword>
<dbReference type="InterPro" id="IPR049163">
    <property type="entry name" value="Pif1-like_2B_dom"/>
</dbReference>
<accession>A0AAV2EGQ7</accession>
<keyword evidence="1" id="KW-0227">DNA damage</keyword>
<evidence type="ECO:0000259" key="3">
    <source>
        <dbReference type="Pfam" id="PF14214"/>
    </source>
</evidence>
<keyword evidence="1" id="KW-0347">Helicase</keyword>
<dbReference type="EMBL" id="OZ034817">
    <property type="protein sequence ID" value="CAL1385143.1"/>
    <property type="molecule type" value="Genomic_DNA"/>
</dbReference>
<dbReference type="CDD" id="cd18809">
    <property type="entry name" value="SF1_C_RecD"/>
    <property type="match status" value="1"/>
</dbReference>
<reference evidence="5 6" key="1">
    <citation type="submission" date="2024-04" db="EMBL/GenBank/DDBJ databases">
        <authorList>
            <person name="Fracassetti M."/>
        </authorList>
    </citation>
    <scope>NUCLEOTIDE SEQUENCE [LARGE SCALE GENOMIC DNA]</scope>
</reference>
<dbReference type="InterPro" id="IPR010285">
    <property type="entry name" value="DNA_helicase_pif1-like_DEAD"/>
</dbReference>
<evidence type="ECO:0000259" key="2">
    <source>
        <dbReference type="Pfam" id="PF05970"/>
    </source>
</evidence>
<keyword evidence="1" id="KW-0233">DNA recombination</keyword>
<dbReference type="Pfam" id="PF21530">
    <property type="entry name" value="Pif1_2B_dom"/>
    <property type="match status" value="1"/>
</dbReference>
<comment type="catalytic activity">
    <reaction evidence="1">
        <text>ATP + H2O = ADP + phosphate + H(+)</text>
        <dbReference type="Rhea" id="RHEA:13065"/>
        <dbReference type="ChEBI" id="CHEBI:15377"/>
        <dbReference type="ChEBI" id="CHEBI:15378"/>
        <dbReference type="ChEBI" id="CHEBI:30616"/>
        <dbReference type="ChEBI" id="CHEBI:43474"/>
        <dbReference type="ChEBI" id="CHEBI:456216"/>
        <dbReference type="EC" id="5.6.2.3"/>
    </reaction>
</comment>
<evidence type="ECO:0000313" key="6">
    <source>
        <dbReference type="Proteomes" id="UP001497516"/>
    </source>
</evidence>
<comment type="cofactor">
    <cofactor evidence="1">
        <name>Mg(2+)</name>
        <dbReference type="ChEBI" id="CHEBI:18420"/>
    </cofactor>
</comment>
<evidence type="ECO:0000256" key="1">
    <source>
        <dbReference type="RuleBase" id="RU363044"/>
    </source>
</evidence>
<dbReference type="EC" id="5.6.2.3" evidence="1"/>
<dbReference type="PANTHER" id="PTHR10492">
    <property type="match status" value="1"/>
</dbReference>
<dbReference type="Gene3D" id="3.40.50.300">
    <property type="entry name" value="P-loop containing nucleotide triphosphate hydrolases"/>
    <property type="match status" value="2"/>
</dbReference>
<dbReference type="Pfam" id="PF05970">
    <property type="entry name" value="PIF1"/>
    <property type="match status" value="1"/>
</dbReference>
<organism evidence="5 6">
    <name type="scientific">Linum trigynum</name>
    <dbReference type="NCBI Taxonomy" id="586398"/>
    <lineage>
        <taxon>Eukaryota</taxon>
        <taxon>Viridiplantae</taxon>
        <taxon>Streptophyta</taxon>
        <taxon>Embryophyta</taxon>
        <taxon>Tracheophyta</taxon>
        <taxon>Spermatophyta</taxon>
        <taxon>Magnoliopsida</taxon>
        <taxon>eudicotyledons</taxon>
        <taxon>Gunneridae</taxon>
        <taxon>Pentapetalae</taxon>
        <taxon>rosids</taxon>
        <taxon>fabids</taxon>
        <taxon>Malpighiales</taxon>
        <taxon>Linaceae</taxon>
        <taxon>Linum</taxon>
    </lineage>
</organism>
<dbReference type="InterPro" id="IPR025476">
    <property type="entry name" value="Helitron_helicase-like"/>
</dbReference>
<keyword evidence="1" id="KW-0378">Hydrolase</keyword>
<dbReference type="SUPFAM" id="SSF52540">
    <property type="entry name" value="P-loop containing nucleoside triphosphate hydrolases"/>
    <property type="match status" value="1"/>
</dbReference>
<keyword evidence="1" id="KW-0067">ATP-binding</keyword>
<dbReference type="FunFam" id="3.40.50.300:FF:002884">
    <property type="entry name" value="ATP-dependent DNA helicase"/>
    <property type="match status" value="1"/>
</dbReference>
<comment type="similarity">
    <text evidence="1">Belongs to the helicase family.</text>
</comment>
<dbReference type="GO" id="GO:0016787">
    <property type="term" value="F:hydrolase activity"/>
    <property type="evidence" value="ECO:0007669"/>
    <property type="project" value="UniProtKB-KW"/>
</dbReference>
<evidence type="ECO:0000259" key="4">
    <source>
        <dbReference type="Pfam" id="PF21530"/>
    </source>
</evidence>
<dbReference type="Pfam" id="PF14214">
    <property type="entry name" value="Helitron_like_N"/>
    <property type="match status" value="1"/>
</dbReference>
<dbReference type="GO" id="GO:0006310">
    <property type="term" value="P:DNA recombination"/>
    <property type="evidence" value="ECO:0007669"/>
    <property type="project" value="UniProtKB-KW"/>
</dbReference>
<dbReference type="PANTHER" id="PTHR10492:SF57">
    <property type="entry name" value="ATP-DEPENDENT DNA HELICASE"/>
    <property type="match status" value="1"/>
</dbReference>
<dbReference type="InterPro" id="IPR027417">
    <property type="entry name" value="P-loop_NTPase"/>
</dbReference>
<proteinExistence type="inferred from homology"/>
<dbReference type="GO" id="GO:0006281">
    <property type="term" value="P:DNA repair"/>
    <property type="evidence" value="ECO:0007669"/>
    <property type="project" value="UniProtKB-KW"/>
</dbReference>
<keyword evidence="6" id="KW-1185">Reference proteome</keyword>
<gene>
    <name evidence="5" type="ORF">LTRI10_LOCUS26302</name>
</gene>
<sequence length="1020" mass="116717">MAICQYFGNPDLFITFTCNAQWPEIVHAFENTVELRSEDKPHIVDRVFRMKLKALKDRIVKEKFFGTTVADLHTVEFQKRGLPHVHILVWLADSDKPKDIADIDRIISSEIPDPSIDPVGYEAVIKFMLHGPCGQANTLSPCMKDGRCSKHFPKAFTSETIYDRFGYIVYKRRDTGISVEKGGTKLDNRYVVPFNRDLLVWLQAHINVEICHKGRLIKYLFKYLTKGPDRSLVQATNTNSRSVDVQPPIDEIKQYLDCRYLSSYEAAWRIYEFPIHERTPSVLRLCVHLKNQHVVPYNEEEPLEGVLQRKGVENTMLTQWFKLNRTDPSARTLTYAKIPNKYVWDSRKRDWFLRKRGFQIGRIVYIPPGVDDVVYLRMLLTKARGAKSFRDLRKVNNVVCRTYKIACQKLGLLSTDQEWTAVLQEVCQWGQPSLIRSTFISLLMFCEITEPLDLFQKYWEHMADDMAYTARRQSSSVYFDPPSSSLQNSVLLELQRLLSYYSTTLQHFGLPTPELSDCDYTMNSLIAEQLDYDINEQNLRATSLLQSLNEEQRYAYDVVYNSVLSAQGSLFFLYGHGGTDATTAHSRFKIPLDLDHTSTCAVKKGTHLAQLIQEAALIVWDEAPMTHRFSFEAMDRTFCDIMNTPLSGEGYTPFGGKCILLGGDSRQTLPVVVDGGREQSIDSSLTRSHLWPHFKVLPLTVNMRINSNPNNLLPLYEGRTFQDWVLAIGNGTIKQTKFESSTFTDWIQLPDKFLIPHTGNKIEAITDVVYNDFMANYEDAGYIQNRAIVTPTNRTVSEINAYMLDKLKGRATTYYSSDSLEGDTANKSNLEEEYPTEFLNNLSFNGVPEHEIQLKVSTPVILLRNLNPSIGLCNGTRIMITHLGENVIRGDIIGGSYDKTTVAIPRIVLNVTQHRWPFILKRRQFPIRLCYAMTINKSQGQSLDIVGVYLPKPVFSHGQLYVAISRVRSADGLHILVDNDGEIPQSYTRNIVYEETFLDVNATTESHTEAMEIDRDEPRQ</sequence>
<protein>
    <recommendedName>
        <fullName evidence="1">ATP-dependent DNA helicase</fullName>
        <ecNumber evidence="1">5.6.2.3</ecNumber>
    </recommendedName>
</protein>
<feature type="domain" description="Helitron helicase-like" evidence="3">
    <location>
        <begin position="1"/>
        <end position="89"/>
    </location>
</feature>
<feature type="domain" description="DNA helicase Pif1-like DEAD-box helicase" evidence="2">
    <location>
        <begin position="582"/>
        <end position="737"/>
    </location>
</feature>
<name>A0AAV2EGQ7_9ROSI</name>
<evidence type="ECO:0000313" key="5">
    <source>
        <dbReference type="EMBL" id="CAL1385143.1"/>
    </source>
</evidence>
<dbReference type="Proteomes" id="UP001497516">
    <property type="component" value="Chromosome 4"/>
</dbReference>
<feature type="domain" description="DNA helicase Pif1-like 2B" evidence="4">
    <location>
        <begin position="837"/>
        <end position="883"/>
    </location>
</feature>
<dbReference type="GO" id="GO:0000723">
    <property type="term" value="P:telomere maintenance"/>
    <property type="evidence" value="ECO:0007669"/>
    <property type="project" value="InterPro"/>
</dbReference>
<keyword evidence="1" id="KW-0547">Nucleotide-binding</keyword>
<dbReference type="AlphaFoldDB" id="A0AAV2EGQ7"/>
<dbReference type="GO" id="GO:0005524">
    <property type="term" value="F:ATP binding"/>
    <property type="evidence" value="ECO:0007669"/>
    <property type="project" value="UniProtKB-KW"/>
</dbReference>